<proteinExistence type="inferred from homology"/>
<comment type="similarity">
    <text evidence="1">Belongs to the peptidase C1 family.</text>
</comment>
<feature type="domain" description="Peptidase C1A papain C-terminal" evidence="5">
    <location>
        <begin position="343"/>
        <end position="555"/>
    </location>
</feature>
<feature type="compositionally biased region" description="Low complexity" evidence="3">
    <location>
        <begin position="303"/>
        <end position="321"/>
    </location>
</feature>
<dbReference type="GO" id="GO:0008234">
    <property type="term" value="F:cysteine-type peptidase activity"/>
    <property type="evidence" value="ECO:0007669"/>
    <property type="project" value="InterPro"/>
</dbReference>
<evidence type="ECO:0000256" key="1">
    <source>
        <dbReference type="ARBA" id="ARBA00008455"/>
    </source>
</evidence>
<dbReference type="InterPro" id="IPR038765">
    <property type="entry name" value="Papain-like_cys_pep_sf"/>
</dbReference>
<gene>
    <name evidence="6" type="ORF">Pfra01_000994600</name>
</gene>
<dbReference type="OrthoDB" id="10253408at2759"/>
<evidence type="ECO:0000256" key="3">
    <source>
        <dbReference type="SAM" id="MobiDB-lite"/>
    </source>
</evidence>
<dbReference type="AlphaFoldDB" id="A0A9W7CPU5"/>
<protein>
    <submittedName>
        <fullName evidence="6">Unnamed protein product</fullName>
    </submittedName>
</protein>
<dbReference type="InterPro" id="IPR013128">
    <property type="entry name" value="Peptidase_C1A"/>
</dbReference>
<dbReference type="PANTHER" id="PTHR12411">
    <property type="entry name" value="CYSTEINE PROTEASE FAMILY C1-RELATED"/>
    <property type="match status" value="1"/>
</dbReference>
<feature type="region of interest" description="Disordered" evidence="3">
    <location>
        <begin position="120"/>
        <end position="143"/>
    </location>
</feature>
<comment type="caution">
    <text evidence="6">The sequence shown here is derived from an EMBL/GenBank/DDBJ whole genome shotgun (WGS) entry which is preliminary data.</text>
</comment>
<dbReference type="Proteomes" id="UP001165121">
    <property type="component" value="Unassembled WGS sequence"/>
</dbReference>
<dbReference type="SUPFAM" id="SSF54001">
    <property type="entry name" value="Cysteine proteinases"/>
    <property type="match status" value="1"/>
</dbReference>
<keyword evidence="2" id="KW-0865">Zymogen</keyword>
<dbReference type="PROSITE" id="PS00139">
    <property type="entry name" value="THIOL_PROTEASE_CYS"/>
    <property type="match status" value="1"/>
</dbReference>
<feature type="signal peptide" evidence="4">
    <location>
        <begin position="1"/>
        <end position="16"/>
    </location>
</feature>
<name>A0A9W7CPU5_9STRA</name>
<evidence type="ECO:0000256" key="2">
    <source>
        <dbReference type="ARBA" id="ARBA00023145"/>
    </source>
</evidence>
<accession>A0A9W7CPU5</accession>
<keyword evidence="4" id="KW-0732">Signal</keyword>
<dbReference type="SMART" id="SM00645">
    <property type="entry name" value="Pept_C1"/>
    <property type="match status" value="1"/>
</dbReference>
<dbReference type="GO" id="GO:0006508">
    <property type="term" value="P:proteolysis"/>
    <property type="evidence" value="ECO:0007669"/>
    <property type="project" value="InterPro"/>
</dbReference>
<dbReference type="InterPro" id="IPR000169">
    <property type="entry name" value="Pept_cys_AS"/>
</dbReference>
<dbReference type="CDD" id="cd02248">
    <property type="entry name" value="Peptidase_C1A"/>
    <property type="match status" value="1"/>
</dbReference>
<dbReference type="Gene3D" id="3.90.70.10">
    <property type="entry name" value="Cysteine proteinases"/>
    <property type="match status" value="1"/>
</dbReference>
<reference evidence="6" key="1">
    <citation type="submission" date="2023-04" db="EMBL/GenBank/DDBJ databases">
        <title>Phytophthora fragariaefolia NBRC 109709.</title>
        <authorList>
            <person name="Ichikawa N."/>
            <person name="Sato H."/>
            <person name="Tonouchi N."/>
        </authorList>
    </citation>
    <scope>NUCLEOTIDE SEQUENCE</scope>
    <source>
        <strain evidence="6">NBRC 109709</strain>
    </source>
</reference>
<feature type="compositionally biased region" description="Low complexity" evidence="3">
    <location>
        <begin position="126"/>
        <end position="142"/>
    </location>
</feature>
<evidence type="ECO:0000259" key="5">
    <source>
        <dbReference type="SMART" id="SM00645"/>
    </source>
</evidence>
<keyword evidence="7" id="KW-1185">Reference proteome</keyword>
<dbReference type="PRINTS" id="PR00705">
    <property type="entry name" value="PAPAIN"/>
</dbReference>
<evidence type="ECO:0000313" key="7">
    <source>
        <dbReference type="Proteomes" id="UP001165121"/>
    </source>
</evidence>
<sequence length="556" mass="59201">MRSLAMCLLAALTVSARPMHANINYERYLAEYDDADADLKGWKEQFLATSTKNNWMPDFSEERSSVDVDEDLRQRIFMSKQDVLEAQAANPNANFSIMTPFSALTKEEFAAKVLNSYVRGNRTRTPDPATTAPTTTATTTTKRSLRQQEAYTFTSMQDMIDNLMKSVQAQMGGSWTIGTVKPAVEKTTTGGQTSTNSHWSQTSTSYWVQPTSNQWYKPATVAPTPATQAPVTPAPVPMTPAPPARVPVTQAPAPVTPVPTPVTQAPVTPAPVPVTQAPVTPAPAPVTPAPIPVTSAPIPVTAAPKTAAPKTPSPKPRTSAPVVEPVTKKRATPVHTEKATLRSANSVDWSATPCMSTVQSQGQCGSCWAFASVAAVESLQCIKGSRSGVNKYSEQQLVGCDRQNLGCGGGAPVYAFEYIQQNGLCSESAYPYTSRDGGSSTCSASCSKSKTGIVGYEKLEDGNEVGLIEALKSQPVVVAVASGNAAWKQYTGGVMSTCQTTEIDHAVLVVGYDDTSFKVRNSWGADWGEAGYVRMARSSSGKGTCGLLSDMSRPKM</sequence>
<dbReference type="Pfam" id="PF00112">
    <property type="entry name" value="Peptidase_C1"/>
    <property type="match status" value="1"/>
</dbReference>
<organism evidence="6 7">
    <name type="scientific">Phytophthora fragariaefolia</name>
    <dbReference type="NCBI Taxonomy" id="1490495"/>
    <lineage>
        <taxon>Eukaryota</taxon>
        <taxon>Sar</taxon>
        <taxon>Stramenopiles</taxon>
        <taxon>Oomycota</taxon>
        <taxon>Peronosporomycetes</taxon>
        <taxon>Peronosporales</taxon>
        <taxon>Peronosporaceae</taxon>
        <taxon>Phytophthora</taxon>
    </lineage>
</organism>
<dbReference type="PROSITE" id="PS00639">
    <property type="entry name" value="THIOL_PROTEASE_HIS"/>
    <property type="match status" value="1"/>
</dbReference>
<dbReference type="InterPro" id="IPR025660">
    <property type="entry name" value="Pept_his_AS"/>
</dbReference>
<dbReference type="InterPro" id="IPR039417">
    <property type="entry name" value="Peptidase_C1A_papain-like"/>
</dbReference>
<feature type="region of interest" description="Disordered" evidence="3">
    <location>
        <begin position="303"/>
        <end position="323"/>
    </location>
</feature>
<dbReference type="InterPro" id="IPR000668">
    <property type="entry name" value="Peptidase_C1A_C"/>
</dbReference>
<evidence type="ECO:0000256" key="4">
    <source>
        <dbReference type="SAM" id="SignalP"/>
    </source>
</evidence>
<dbReference type="EMBL" id="BSXT01000947">
    <property type="protein sequence ID" value="GMF36469.1"/>
    <property type="molecule type" value="Genomic_DNA"/>
</dbReference>
<evidence type="ECO:0000313" key="6">
    <source>
        <dbReference type="EMBL" id="GMF36469.1"/>
    </source>
</evidence>
<feature type="chain" id="PRO_5040951018" evidence="4">
    <location>
        <begin position="17"/>
        <end position="556"/>
    </location>
</feature>